<dbReference type="PRINTS" id="PR00153">
    <property type="entry name" value="CSAPPISMRASE"/>
</dbReference>
<dbReference type="EC" id="5.2.1.8" evidence="5"/>
<dbReference type="Gene3D" id="2.40.100.10">
    <property type="entry name" value="Cyclophilin-like"/>
    <property type="match status" value="1"/>
</dbReference>
<dbReference type="PIRSF" id="PIRSF001467">
    <property type="entry name" value="Peptidylpro_ismrse"/>
    <property type="match status" value="1"/>
</dbReference>
<dbReference type="PROSITE" id="PS50072">
    <property type="entry name" value="CSA_PPIASE_2"/>
    <property type="match status" value="1"/>
</dbReference>
<dbReference type="RefSeq" id="WP_405339575.1">
    <property type="nucleotide sequence ID" value="NZ_JBANFI010000005.1"/>
</dbReference>
<dbReference type="InterPro" id="IPR029000">
    <property type="entry name" value="Cyclophilin-like_dom_sf"/>
</dbReference>
<comment type="function">
    <text evidence="1 5">PPIases accelerate the folding of proteins. It catalyzes the cis-trans isomerization of proline imidic peptide bonds in oligopeptides.</text>
</comment>
<dbReference type="InterPro" id="IPR002130">
    <property type="entry name" value="Cyclophilin-type_PPIase_dom"/>
</dbReference>
<evidence type="ECO:0000256" key="4">
    <source>
        <dbReference type="ARBA" id="ARBA00023235"/>
    </source>
</evidence>
<evidence type="ECO:0000256" key="2">
    <source>
        <dbReference type="ARBA" id="ARBA00007365"/>
    </source>
</evidence>
<evidence type="ECO:0000313" key="8">
    <source>
        <dbReference type="Proteomes" id="UP001621714"/>
    </source>
</evidence>
<proteinExistence type="inferred from homology"/>
<accession>A0ABW8PZ29</accession>
<dbReference type="InterPro" id="IPR020892">
    <property type="entry name" value="Cyclophilin-type_PPIase_CS"/>
</dbReference>
<keyword evidence="8" id="KW-1185">Reference proteome</keyword>
<evidence type="ECO:0000256" key="5">
    <source>
        <dbReference type="RuleBase" id="RU363019"/>
    </source>
</evidence>
<dbReference type="EMBL" id="JBANFI010000005">
    <property type="protein sequence ID" value="MFK7161154.1"/>
    <property type="molecule type" value="Genomic_DNA"/>
</dbReference>
<evidence type="ECO:0000256" key="1">
    <source>
        <dbReference type="ARBA" id="ARBA00002388"/>
    </source>
</evidence>
<feature type="domain" description="PPIase cyclophilin-type" evidence="6">
    <location>
        <begin position="15"/>
        <end position="168"/>
    </location>
</feature>
<dbReference type="CDD" id="cd01920">
    <property type="entry name" value="cyclophilin_EcCYP_like"/>
    <property type="match status" value="1"/>
</dbReference>
<organism evidence="7 8">
    <name type="scientific">Marinospirillum alkalitolerans</name>
    <dbReference type="NCBI Taxonomy" id="3123374"/>
    <lineage>
        <taxon>Bacteria</taxon>
        <taxon>Pseudomonadati</taxon>
        <taxon>Pseudomonadota</taxon>
        <taxon>Gammaproteobacteria</taxon>
        <taxon>Oceanospirillales</taxon>
        <taxon>Oceanospirillaceae</taxon>
        <taxon>Marinospirillum</taxon>
    </lineage>
</organism>
<keyword evidence="4 5" id="KW-0413">Isomerase</keyword>
<name>A0ABW8PZ29_9GAMM</name>
<dbReference type="Pfam" id="PF00160">
    <property type="entry name" value="Pro_isomerase"/>
    <property type="match status" value="1"/>
</dbReference>
<keyword evidence="3 5" id="KW-0697">Rotamase</keyword>
<reference evidence="7 8" key="1">
    <citation type="submission" date="2024-02" db="EMBL/GenBank/DDBJ databases">
        <title>Marinospirillum sp. MEB 164 isolated from Lonar lake sediment.</title>
        <authorList>
            <person name="Joshi A."/>
            <person name="Thite S."/>
        </authorList>
    </citation>
    <scope>NUCLEOTIDE SEQUENCE [LARGE SCALE GENOMIC DNA]</scope>
    <source>
        <strain evidence="7 8">MEB164</strain>
    </source>
</reference>
<evidence type="ECO:0000259" key="6">
    <source>
        <dbReference type="PROSITE" id="PS50072"/>
    </source>
</evidence>
<dbReference type="Proteomes" id="UP001621714">
    <property type="component" value="Unassembled WGS sequence"/>
</dbReference>
<sequence length="172" mass="18954">MSATQPQVRLVTNFGEILLELNAEKAPITVANFLSYVDNGHYNGTIFHRVISNFMIQGGGFDEDFNQKPTQTPIENEADNGLGNVNGSIAMARTMDPHSASAQFFINVKDNDFLNHSSKTMQGWGYAVFGRVIEGMEVVESIKAVPTGNRQGHQDVPRENVVIERAERVAAE</sequence>
<comment type="similarity">
    <text evidence="2 5">Belongs to the cyclophilin-type PPIase family.</text>
</comment>
<evidence type="ECO:0000256" key="3">
    <source>
        <dbReference type="ARBA" id="ARBA00023110"/>
    </source>
</evidence>
<evidence type="ECO:0000313" key="7">
    <source>
        <dbReference type="EMBL" id="MFK7161154.1"/>
    </source>
</evidence>
<dbReference type="PANTHER" id="PTHR43246">
    <property type="entry name" value="PEPTIDYL-PROLYL CIS-TRANS ISOMERASE CYP38, CHLOROPLASTIC"/>
    <property type="match status" value="1"/>
</dbReference>
<dbReference type="InterPro" id="IPR044665">
    <property type="entry name" value="E_coli_cyclophilin_A-like"/>
</dbReference>
<dbReference type="PROSITE" id="PS00170">
    <property type="entry name" value="CSA_PPIASE_1"/>
    <property type="match status" value="1"/>
</dbReference>
<gene>
    <name evidence="7" type="ORF">V6U78_08905</name>
</gene>
<comment type="caution">
    <text evidence="7">The sequence shown here is derived from an EMBL/GenBank/DDBJ whole genome shotgun (WGS) entry which is preliminary data.</text>
</comment>
<comment type="catalytic activity">
    <reaction evidence="5">
        <text>[protein]-peptidylproline (omega=180) = [protein]-peptidylproline (omega=0)</text>
        <dbReference type="Rhea" id="RHEA:16237"/>
        <dbReference type="Rhea" id="RHEA-COMP:10747"/>
        <dbReference type="Rhea" id="RHEA-COMP:10748"/>
        <dbReference type="ChEBI" id="CHEBI:83833"/>
        <dbReference type="ChEBI" id="CHEBI:83834"/>
        <dbReference type="EC" id="5.2.1.8"/>
    </reaction>
</comment>
<dbReference type="GO" id="GO:0016853">
    <property type="term" value="F:isomerase activity"/>
    <property type="evidence" value="ECO:0007669"/>
    <property type="project" value="UniProtKB-KW"/>
</dbReference>
<dbReference type="InterPro" id="IPR024936">
    <property type="entry name" value="Cyclophilin-type_PPIase"/>
</dbReference>
<protein>
    <recommendedName>
        <fullName evidence="5">Peptidyl-prolyl cis-trans isomerase</fullName>
        <shortName evidence="5">PPIase</shortName>
        <ecNumber evidence="5">5.2.1.8</ecNumber>
    </recommendedName>
</protein>
<dbReference type="SUPFAM" id="SSF50891">
    <property type="entry name" value="Cyclophilin-like"/>
    <property type="match status" value="1"/>
</dbReference>